<comment type="caution">
    <text evidence="2">The sequence shown here is derived from an EMBL/GenBank/DDBJ whole genome shotgun (WGS) entry which is preliminary data.</text>
</comment>
<accession>A0ABT7HK05</accession>
<dbReference type="InterPro" id="IPR007393">
    <property type="entry name" value="YlxR_dom"/>
</dbReference>
<sequence>MCFHKKKYEKQNLLRFVKNEKGEYELDKEQIMQKRAIYLFPNEKVLDIMEKNKKYTFSVKTQEEIKKYIKAGGKFE</sequence>
<dbReference type="InterPro" id="IPR035931">
    <property type="entry name" value="YlxR-like_sf"/>
</dbReference>
<dbReference type="Gene3D" id="3.30.1230.10">
    <property type="entry name" value="YlxR-like"/>
    <property type="match status" value="1"/>
</dbReference>
<dbReference type="SUPFAM" id="SSF64376">
    <property type="entry name" value="YlxR-like"/>
    <property type="match status" value="1"/>
</dbReference>
<gene>
    <name evidence="2" type="ORF">QQA45_04975</name>
</gene>
<reference evidence="2 3" key="1">
    <citation type="submission" date="2023-06" db="EMBL/GenBank/DDBJ databases">
        <title>Antibody response to the Sneathia vaginalis cytopathogenic toxin A during pregnancy.</title>
        <authorList>
            <person name="Mccoy Z.T."/>
            <person name="Serrano M.G."/>
            <person name="Spaine K."/>
            <person name="Edwards D.J."/>
            <person name="Buck G.A."/>
            <person name="Jefferson K."/>
        </authorList>
    </citation>
    <scope>NUCLEOTIDE SEQUENCE [LARGE SCALE GENOMIC DNA]</scope>
    <source>
        <strain evidence="2 3">CCUG 42621</strain>
    </source>
</reference>
<dbReference type="Proteomes" id="UP001225134">
    <property type="component" value="Unassembled WGS sequence"/>
</dbReference>
<feature type="domain" description="YlxR" evidence="1">
    <location>
        <begin position="5"/>
        <end position="69"/>
    </location>
</feature>
<evidence type="ECO:0000313" key="2">
    <source>
        <dbReference type="EMBL" id="MDK9580867.1"/>
    </source>
</evidence>
<protein>
    <submittedName>
        <fullName evidence="2">DUF448 domain-containing protein</fullName>
    </submittedName>
</protein>
<dbReference type="Pfam" id="PF04296">
    <property type="entry name" value="YlxR"/>
    <property type="match status" value="1"/>
</dbReference>
<dbReference type="EMBL" id="JASSPP010000007">
    <property type="protein sequence ID" value="MDK9580867.1"/>
    <property type="molecule type" value="Genomic_DNA"/>
</dbReference>
<proteinExistence type="predicted"/>
<evidence type="ECO:0000313" key="3">
    <source>
        <dbReference type="Proteomes" id="UP001225134"/>
    </source>
</evidence>
<evidence type="ECO:0000259" key="1">
    <source>
        <dbReference type="Pfam" id="PF04296"/>
    </source>
</evidence>
<dbReference type="RefSeq" id="WP_285153118.1">
    <property type="nucleotide sequence ID" value="NZ_JASSPP010000007.1"/>
</dbReference>
<keyword evidence="3" id="KW-1185">Reference proteome</keyword>
<name>A0ABT7HK05_9FUSO</name>
<organism evidence="2 3">
    <name type="scientific">Sneathia sanguinegens</name>
    <dbReference type="NCBI Taxonomy" id="40543"/>
    <lineage>
        <taxon>Bacteria</taxon>
        <taxon>Fusobacteriati</taxon>
        <taxon>Fusobacteriota</taxon>
        <taxon>Fusobacteriia</taxon>
        <taxon>Fusobacteriales</taxon>
        <taxon>Leptotrichiaceae</taxon>
        <taxon>Sneathia</taxon>
    </lineage>
</organism>